<dbReference type="InterPro" id="IPR000515">
    <property type="entry name" value="MetI-like"/>
</dbReference>
<organism evidence="9 10">
    <name type="scientific">Neomicrococcus aestuarii</name>
    <dbReference type="NCBI Taxonomy" id="556325"/>
    <lineage>
        <taxon>Bacteria</taxon>
        <taxon>Bacillati</taxon>
        <taxon>Actinomycetota</taxon>
        <taxon>Actinomycetes</taxon>
        <taxon>Micrococcales</taxon>
        <taxon>Micrococcaceae</taxon>
        <taxon>Neomicrococcus</taxon>
    </lineage>
</organism>
<comment type="subcellular location">
    <subcellularLocation>
        <location evidence="1 7">Cell membrane</location>
        <topology evidence="1 7">Multi-pass membrane protein</topology>
    </subcellularLocation>
</comment>
<dbReference type="PROSITE" id="PS50928">
    <property type="entry name" value="ABC_TM1"/>
    <property type="match status" value="1"/>
</dbReference>
<sequence length="275" mass="29047">MIVLGAFPLVFIVTAALTESSLGKPFKKFVGAENFEAVLRDSDVLQSIFRTVSYSFAVTAVSVVLGVLLACAVYEGARKGSVLRTLLLLPLIIPPVIVGTLWKLIYNPSGGLIATVLGYASIPAPQILSDGSLALAAVGVADIWQWTPLVFLLVYASLLGQDSSLNEAARLDGAHGWKLFVHITLPAIGGTIAAAAFIRLVIALKVFDLVFMMTSGGPGQSTTTTSYLIYQAAIKEFDVDRASAITLLLAVVVTVITVPIGLMIARIRRSEGSNA</sequence>
<keyword evidence="2 7" id="KW-0813">Transport</keyword>
<dbReference type="PANTHER" id="PTHR43005:SF2">
    <property type="entry name" value="INTEGRAL MEMBRANE SUGAR TRANSPORT PROTEIN"/>
    <property type="match status" value="1"/>
</dbReference>
<evidence type="ECO:0000256" key="3">
    <source>
        <dbReference type="ARBA" id="ARBA00022475"/>
    </source>
</evidence>
<dbReference type="InterPro" id="IPR035906">
    <property type="entry name" value="MetI-like_sf"/>
</dbReference>
<evidence type="ECO:0000256" key="4">
    <source>
        <dbReference type="ARBA" id="ARBA00022692"/>
    </source>
</evidence>
<keyword evidence="9" id="KW-0762">Sugar transport</keyword>
<keyword evidence="3" id="KW-1003">Cell membrane</keyword>
<dbReference type="RefSeq" id="WP_260170559.1">
    <property type="nucleotide sequence ID" value="NZ_BAAARH010000008.1"/>
</dbReference>
<name>A0A7W8TVG6_9MICC</name>
<protein>
    <submittedName>
        <fullName evidence="9">Multiple sugar transport system permease protein</fullName>
    </submittedName>
</protein>
<feature type="domain" description="ABC transmembrane type-1" evidence="8">
    <location>
        <begin position="48"/>
        <end position="264"/>
    </location>
</feature>
<dbReference type="Proteomes" id="UP000580797">
    <property type="component" value="Unassembled WGS sequence"/>
</dbReference>
<dbReference type="GO" id="GO:0055085">
    <property type="term" value="P:transmembrane transport"/>
    <property type="evidence" value="ECO:0007669"/>
    <property type="project" value="InterPro"/>
</dbReference>
<comment type="caution">
    <text evidence="9">The sequence shown here is derived from an EMBL/GenBank/DDBJ whole genome shotgun (WGS) entry which is preliminary data.</text>
</comment>
<feature type="transmembrane region" description="Helical" evidence="7">
    <location>
        <begin position="133"/>
        <end position="158"/>
    </location>
</feature>
<dbReference type="EMBL" id="JACHDR010000001">
    <property type="protein sequence ID" value="MBB5513662.1"/>
    <property type="molecule type" value="Genomic_DNA"/>
</dbReference>
<feature type="transmembrane region" description="Helical" evidence="7">
    <location>
        <begin position="179"/>
        <end position="202"/>
    </location>
</feature>
<dbReference type="CDD" id="cd06261">
    <property type="entry name" value="TM_PBP2"/>
    <property type="match status" value="1"/>
</dbReference>
<feature type="transmembrane region" description="Helical" evidence="7">
    <location>
        <begin position="52"/>
        <end position="74"/>
    </location>
</feature>
<accession>A0A7W8TVG6</accession>
<proteinExistence type="inferred from homology"/>
<evidence type="ECO:0000313" key="10">
    <source>
        <dbReference type="Proteomes" id="UP000580797"/>
    </source>
</evidence>
<keyword evidence="5 7" id="KW-1133">Transmembrane helix</keyword>
<reference evidence="9 10" key="1">
    <citation type="submission" date="2020-08" db="EMBL/GenBank/DDBJ databases">
        <title>Sequencing the genomes of 1000 actinobacteria strains.</title>
        <authorList>
            <person name="Klenk H.-P."/>
        </authorList>
    </citation>
    <scope>NUCLEOTIDE SEQUENCE [LARGE SCALE GENOMIC DNA]</scope>
    <source>
        <strain evidence="9 10">DSM 105783</strain>
    </source>
</reference>
<evidence type="ECO:0000256" key="2">
    <source>
        <dbReference type="ARBA" id="ARBA00022448"/>
    </source>
</evidence>
<dbReference type="PANTHER" id="PTHR43005">
    <property type="entry name" value="BLR7065 PROTEIN"/>
    <property type="match status" value="1"/>
</dbReference>
<dbReference type="Gene3D" id="1.10.3720.10">
    <property type="entry name" value="MetI-like"/>
    <property type="match status" value="1"/>
</dbReference>
<evidence type="ECO:0000256" key="7">
    <source>
        <dbReference type="RuleBase" id="RU363032"/>
    </source>
</evidence>
<evidence type="ECO:0000256" key="5">
    <source>
        <dbReference type="ARBA" id="ARBA00022989"/>
    </source>
</evidence>
<evidence type="ECO:0000256" key="6">
    <source>
        <dbReference type="ARBA" id="ARBA00023136"/>
    </source>
</evidence>
<keyword evidence="4 7" id="KW-0812">Transmembrane</keyword>
<feature type="transmembrane region" description="Helical" evidence="7">
    <location>
        <begin position="244"/>
        <end position="265"/>
    </location>
</feature>
<gene>
    <name evidence="9" type="ORF">HD598_002349</name>
</gene>
<dbReference type="Pfam" id="PF00528">
    <property type="entry name" value="BPD_transp_1"/>
    <property type="match status" value="1"/>
</dbReference>
<feature type="transmembrane region" description="Helical" evidence="7">
    <location>
        <begin position="86"/>
        <end position="105"/>
    </location>
</feature>
<dbReference type="AlphaFoldDB" id="A0A7W8TVG6"/>
<comment type="similarity">
    <text evidence="7">Belongs to the binding-protein-dependent transport system permease family.</text>
</comment>
<evidence type="ECO:0000256" key="1">
    <source>
        <dbReference type="ARBA" id="ARBA00004651"/>
    </source>
</evidence>
<dbReference type="SUPFAM" id="SSF161098">
    <property type="entry name" value="MetI-like"/>
    <property type="match status" value="1"/>
</dbReference>
<evidence type="ECO:0000313" key="9">
    <source>
        <dbReference type="EMBL" id="MBB5513662.1"/>
    </source>
</evidence>
<evidence type="ECO:0000259" key="8">
    <source>
        <dbReference type="PROSITE" id="PS50928"/>
    </source>
</evidence>
<keyword evidence="6 7" id="KW-0472">Membrane</keyword>
<dbReference type="GO" id="GO:0005886">
    <property type="term" value="C:plasma membrane"/>
    <property type="evidence" value="ECO:0007669"/>
    <property type="project" value="UniProtKB-SubCell"/>
</dbReference>